<evidence type="ECO:0000313" key="3">
    <source>
        <dbReference type="Proteomes" id="UP000509414"/>
    </source>
</evidence>
<dbReference type="InterPro" id="IPR029063">
    <property type="entry name" value="SAM-dependent_MTases_sf"/>
</dbReference>
<dbReference type="Gene3D" id="2.20.25.10">
    <property type="match status" value="1"/>
</dbReference>
<protein>
    <submittedName>
        <fullName evidence="2">Methyltransferase</fullName>
    </submittedName>
</protein>
<dbReference type="Proteomes" id="UP000509414">
    <property type="component" value="Chromosome"/>
</dbReference>
<organism evidence="2 3">
    <name type="scientific">Candidatus Campylobacter infans</name>
    <dbReference type="NCBI Taxonomy" id="2561898"/>
    <lineage>
        <taxon>Bacteria</taxon>
        <taxon>Pseudomonadati</taxon>
        <taxon>Campylobacterota</taxon>
        <taxon>Epsilonproteobacteria</taxon>
        <taxon>Campylobacterales</taxon>
        <taxon>Campylobacteraceae</taxon>
        <taxon>Campylobacter</taxon>
    </lineage>
</organism>
<proteinExistence type="predicted"/>
<reference evidence="2 3" key="1">
    <citation type="submission" date="2020-02" db="EMBL/GenBank/DDBJ databases">
        <title>Complete genome sequence of the novel Campylobacter species Candidatus Campylobacter infans.</title>
        <authorList>
            <person name="Duim B."/>
            <person name="Zomer A."/>
            <person name="van der Graaf L."/>
            <person name="Wagenaar J."/>
        </authorList>
    </citation>
    <scope>NUCLEOTIDE SEQUENCE [LARGE SCALE GENOMIC DNA]</scope>
    <source>
        <strain evidence="2 3">19S00001</strain>
    </source>
</reference>
<dbReference type="PANTHER" id="PTHR44068">
    <property type="entry name" value="ZGC:194242"/>
    <property type="match status" value="1"/>
</dbReference>
<dbReference type="SUPFAM" id="SSF158997">
    <property type="entry name" value="Trm112p-like"/>
    <property type="match status" value="1"/>
</dbReference>
<accession>A0A7H9CII4</accession>
<dbReference type="Pfam" id="PF13649">
    <property type="entry name" value="Methyltransf_25"/>
    <property type="match status" value="1"/>
</dbReference>
<dbReference type="PANTHER" id="PTHR44068:SF11">
    <property type="entry name" value="GERANYL DIPHOSPHATE 2-C-METHYLTRANSFERASE"/>
    <property type="match status" value="1"/>
</dbReference>
<dbReference type="GO" id="GO:0032259">
    <property type="term" value="P:methylation"/>
    <property type="evidence" value="ECO:0007669"/>
    <property type="project" value="UniProtKB-KW"/>
</dbReference>
<evidence type="ECO:0000259" key="1">
    <source>
        <dbReference type="Pfam" id="PF13649"/>
    </source>
</evidence>
<dbReference type="RefSeq" id="WP_179975316.1">
    <property type="nucleotide sequence ID" value="NZ_CP049075.1"/>
</dbReference>
<evidence type="ECO:0000313" key="2">
    <source>
        <dbReference type="EMBL" id="QLI04609.1"/>
    </source>
</evidence>
<name>A0A7H9CII4_9BACT</name>
<dbReference type="EMBL" id="CP049075">
    <property type="protein sequence ID" value="QLI04609.1"/>
    <property type="molecule type" value="Genomic_DNA"/>
</dbReference>
<gene>
    <name evidence="2" type="ORF">CINF_0056</name>
</gene>
<feature type="domain" description="Methyltransferase" evidence="1">
    <location>
        <begin position="89"/>
        <end position="184"/>
    </location>
</feature>
<dbReference type="AlphaFoldDB" id="A0A7H9CII4"/>
<dbReference type="InterPro" id="IPR041698">
    <property type="entry name" value="Methyltransf_25"/>
</dbReference>
<dbReference type="Gene3D" id="3.40.50.150">
    <property type="entry name" value="Vaccinia Virus protein VP39"/>
    <property type="match status" value="1"/>
</dbReference>
<dbReference type="InterPro" id="IPR050447">
    <property type="entry name" value="Erg6_SMT_methyltransf"/>
</dbReference>
<keyword evidence="2" id="KW-0808">Transferase</keyword>
<dbReference type="KEGG" id="cinf:CINF_0056"/>
<keyword evidence="2" id="KW-0489">Methyltransferase</keyword>
<keyword evidence="3" id="KW-1185">Reference proteome</keyword>
<dbReference type="GO" id="GO:0008168">
    <property type="term" value="F:methyltransferase activity"/>
    <property type="evidence" value="ECO:0007669"/>
    <property type="project" value="UniProtKB-KW"/>
</dbReference>
<dbReference type="SUPFAM" id="SSF53335">
    <property type="entry name" value="S-adenosyl-L-methionine-dependent methyltransferases"/>
    <property type="match status" value="1"/>
</dbReference>
<sequence>MSLKDLYNQNVNIMEYFRKTNNTDNNSINAILASYDLQAGSYIKSYQANKKSNNYHINGKQTQLLAQDFIDKYVSYLADEINALKYENILEAGVGEATTLSPLMDKLENKNAKIYGFDLAPSRIKQAKKFCKKHNKNCELFVANLLKTPFKDNCFDVIYTCHALEPNTNELENIIKELYRITKKYLILIEPSYELGNAKTKANIKKHKYITNLKNTAQNLLKSFGGGKIIKYDLYPIGTFSNQSAIMIIEKNQQENFNSEPSFACPVCHESLILKHKNYFCKECLLVYPVIKNIPCLTKENAILFSQYL</sequence>